<dbReference type="Proteomes" id="UP001528040">
    <property type="component" value="Unassembled WGS sequence"/>
</dbReference>
<evidence type="ECO:0000256" key="1">
    <source>
        <dbReference type="SAM" id="Phobius"/>
    </source>
</evidence>
<comment type="caution">
    <text evidence="2">The sequence shown here is derived from an EMBL/GenBank/DDBJ whole genome shotgun (WGS) entry which is preliminary data.</text>
</comment>
<evidence type="ECO:0000313" key="3">
    <source>
        <dbReference type="Proteomes" id="UP001528040"/>
    </source>
</evidence>
<keyword evidence="1" id="KW-0472">Membrane</keyword>
<organism evidence="2 3">
    <name type="scientific">Aliiroseovarius salicola</name>
    <dbReference type="NCBI Taxonomy" id="3009082"/>
    <lineage>
        <taxon>Bacteria</taxon>
        <taxon>Pseudomonadati</taxon>
        <taxon>Pseudomonadota</taxon>
        <taxon>Alphaproteobacteria</taxon>
        <taxon>Rhodobacterales</taxon>
        <taxon>Paracoccaceae</taxon>
        <taxon>Aliiroseovarius</taxon>
    </lineage>
</organism>
<feature type="transmembrane region" description="Helical" evidence="1">
    <location>
        <begin position="6"/>
        <end position="26"/>
    </location>
</feature>
<gene>
    <name evidence="2" type="ORF">O2N63_01000</name>
</gene>
<evidence type="ECO:0000313" key="2">
    <source>
        <dbReference type="EMBL" id="MDA5092666.1"/>
    </source>
</evidence>
<name>A0ABT4VWN3_9RHOB</name>
<reference evidence="2 3" key="1">
    <citation type="submission" date="2023-01" db="EMBL/GenBank/DDBJ databases">
        <authorList>
            <person name="Yoon J.-W."/>
        </authorList>
    </citation>
    <scope>NUCLEOTIDE SEQUENCE [LARGE SCALE GENOMIC DNA]</scope>
    <source>
        <strain evidence="2 3">KMU-50</strain>
    </source>
</reference>
<feature type="transmembrane region" description="Helical" evidence="1">
    <location>
        <begin position="33"/>
        <end position="51"/>
    </location>
</feature>
<sequence length="74" mass="7871">MTHDLSLVAGVVILILSIPAFLNAMIDRRAPKVMAISFLVGSGLIIFAIGGNPKGYSINELPNVFVRVVGAFMN</sequence>
<dbReference type="RefSeq" id="WP_271052177.1">
    <property type="nucleotide sequence ID" value="NZ_JAQIIO010000001.1"/>
</dbReference>
<accession>A0ABT4VWN3</accession>
<protein>
    <recommendedName>
        <fullName evidence="4">50S ribosomal protein L35</fullName>
    </recommendedName>
</protein>
<keyword evidence="3" id="KW-1185">Reference proteome</keyword>
<keyword evidence="1" id="KW-0812">Transmembrane</keyword>
<evidence type="ECO:0008006" key="4">
    <source>
        <dbReference type="Google" id="ProtNLM"/>
    </source>
</evidence>
<keyword evidence="1" id="KW-1133">Transmembrane helix</keyword>
<proteinExistence type="predicted"/>
<dbReference type="EMBL" id="JAQIIO010000001">
    <property type="protein sequence ID" value="MDA5092666.1"/>
    <property type="molecule type" value="Genomic_DNA"/>
</dbReference>